<feature type="domain" description="DHHA1" evidence="2">
    <location>
        <begin position="272"/>
        <end position="350"/>
    </location>
</feature>
<dbReference type="InterPro" id="IPR001667">
    <property type="entry name" value="DDH_dom"/>
</dbReference>
<evidence type="ECO:0000259" key="2">
    <source>
        <dbReference type="Pfam" id="PF02272"/>
    </source>
</evidence>
<dbReference type="RefSeq" id="WP_087432882.1">
    <property type="nucleotide sequence ID" value="NZ_JAMDLV010000038.1"/>
</dbReference>
<evidence type="ECO:0000313" key="3">
    <source>
        <dbReference type="EMBL" id="MCY9518413.1"/>
    </source>
</evidence>
<dbReference type="InterPro" id="IPR003156">
    <property type="entry name" value="DHHA1_dom"/>
</dbReference>
<dbReference type="Gene3D" id="3.10.310.30">
    <property type="match status" value="1"/>
</dbReference>
<gene>
    <name evidence="3" type="ORF">M5X09_01845</name>
</gene>
<evidence type="ECO:0000313" key="4">
    <source>
        <dbReference type="Proteomes" id="UP001207626"/>
    </source>
</evidence>
<reference evidence="3 4" key="1">
    <citation type="submission" date="2022-05" db="EMBL/GenBank/DDBJ databases">
        <title>Genome Sequencing of Bee-Associated Microbes.</title>
        <authorList>
            <person name="Dunlap C."/>
        </authorList>
    </citation>
    <scope>NUCLEOTIDE SEQUENCE [LARGE SCALE GENOMIC DNA]</scope>
    <source>
        <strain evidence="3 4">NRRL NRS-1438</strain>
    </source>
</reference>
<dbReference type="Gene3D" id="3.90.1640.10">
    <property type="entry name" value="inorganic pyrophosphatase (n-terminal core)"/>
    <property type="match status" value="1"/>
</dbReference>
<sequence>MTQRSRQGQVESSLRLDSLVSSENCMAEQPSPSYVAELQKACDFIRACNNVLVVSHVQPDGDAISSTLAIGWLLRTWNKTFMMVNENGVPHRLRYLSMSEGIRSYADEEEQQAQLAYDTVICVDCADYSRIGKIAQWIVKDARILNIDHHPTNDRYGEIALIREDAAATAEILFDMLQVSGEELDSEVATMLYTGILTDTGGFRYSNTTPHVMAIASQLLKHGVDGNDIADRLLEKMSMAQVQLIKRGLSRLSFTPDQKIGWLYISPEDMVETGALNEDLEGLVNYPRNIEGVEVGLLFKQVDENAVKVSMRSAGTVNVAEIAQHFGGGGHVVAAGCRINGRLHDVITMVVERVNQSL</sequence>
<dbReference type="InterPro" id="IPR038763">
    <property type="entry name" value="DHH_sf"/>
</dbReference>
<organism evidence="3 4">
    <name type="scientific">Paenibacillus apiarius</name>
    <dbReference type="NCBI Taxonomy" id="46240"/>
    <lineage>
        <taxon>Bacteria</taxon>
        <taxon>Bacillati</taxon>
        <taxon>Bacillota</taxon>
        <taxon>Bacilli</taxon>
        <taxon>Bacillales</taxon>
        <taxon>Paenibacillaceae</taxon>
        <taxon>Paenibacillus</taxon>
    </lineage>
</organism>
<dbReference type="EMBL" id="JAMDLW010000001">
    <property type="protein sequence ID" value="MCY9518413.1"/>
    <property type="molecule type" value="Genomic_DNA"/>
</dbReference>
<dbReference type="Pfam" id="PF01368">
    <property type="entry name" value="DHH"/>
    <property type="match status" value="1"/>
</dbReference>
<evidence type="ECO:0000259" key="1">
    <source>
        <dbReference type="Pfam" id="PF01368"/>
    </source>
</evidence>
<feature type="domain" description="DDH" evidence="1">
    <location>
        <begin position="50"/>
        <end position="196"/>
    </location>
</feature>
<dbReference type="Proteomes" id="UP001207626">
    <property type="component" value="Unassembled WGS sequence"/>
</dbReference>
<protein>
    <submittedName>
        <fullName evidence="3">Bifunctional oligoribonuclease/PAP phosphatase NrnA</fullName>
    </submittedName>
</protein>
<comment type="caution">
    <text evidence="3">The sequence shown here is derived from an EMBL/GenBank/DDBJ whole genome shotgun (WGS) entry which is preliminary data.</text>
</comment>
<dbReference type="PANTHER" id="PTHR47618:SF1">
    <property type="entry name" value="BIFUNCTIONAL OLIGORIBONUCLEASE AND PAP PHOSPHATASE NRNA"/>
    <property type="match status" value="1"/>
</dbReference>
<proteinExistence type="predicted"/>
<dbReference type="SUPFAM" id="SSF64182">
    <property type="entry name" value="DHH phosphoesterases"/>
    <property type="match status" value="1"/>
</dbReference>
<dbReference type="PANTHER" id="PTHR47618">
    <property type="entry name" value="BIFUNCTIONAL OLIGORIBONUCLEASE AND PAP PHOSPHATASE NRNA"/>
    <property type="match status" value="1"/>
</dbReference>
<keyword evidence="4" id="KW-1185">Reference proteome</keyword>
<dbReference type="InterPro" id="IPR051319">
    <property type="entry name" value="Oligoribo/pAp-PDE_c-di-AMP_PDE"/>
</dbReference>
<name>A0ABT4DQM6_9BACL</name>
<dbReference type="Pfam" id="PF02272">
    <property type="entry name" value="DHHA1"/>
    <property type="match status" value="1"/>
</dbReference>
<accession>A0ABT4DQM6</accession>